<name>A0A8T0INK5_CERPU</name>
<dbReference type="Pfam" id="PF01184">
    <property type="entry name" value="Gpr1_Fun34_YaaH"/>
    <property type="match status" value="1"/>
</dbReference>
<dbReference type="InterPro" id="IPR000791">
    <property type="entry name" value="Gpr1/Fun34/SatP-like"/>
</dbReference>
<dbReference type="AlphaFoldDB" id="A0A8T0INK5"/>
<dbReference type="EMBL" id="CM026423">
    <property type="protein sequence ID" value="KAG0584023.1"/>
    <property type="molecule type" value="Genomic_DNA"/>
</dbReference>
<feature type="transmembrane region" description="Helical" evidence="6">
    <location>
        <begin position="121"/>
        <end position="142"/>
    </location>
</feature>
<dbReference type="PANTHER" id="PTHR31123">
    <property type="entry name" value="ACCUMULATION OF DYADS PROTEIN 2-RELATED"/>
    <property type="match status" value="1"/>
</dbReference>
<dbReference type="Proteomes" id="UP000822688">
    <property type="component" value="Chromosome 3"/>
</dbReference>
<organism evidence="7 8">
    <name type="scientific">Ceratodon purpureus</name>
    <name type="common">Fire moss</name>
    <name type="synonym">Dicranum purpureum</name>
    <dbReference type="NCBI Taxonomy" id="3225"/>
    <lineage>
        <taxon>Eukaryota</taxon>
        <taxon>Viridiplantae</taxon>
        <taxon>Streptophyta</taxon>
        <taxon>Embryophyta</taxon>
        <taxon>Bryophyta</taxon>
        <taxon>Bryophytina</taxon>
        <taxon>Bryopsida</taxon>
        <taxon>Dicranidae</taxon>
        <taxon>Pseudoditrichales</taxon>
        <taxon>Ditrichaceae</taxon>
        <taxon>Ceratodon</taxon>
    </lineage>
</organism>
<evidence type="ECO:0000256" key="4">
    <source>
        <dbReference type="ARBA" id="ARBA00022989"/>
    </source>
</evidence>
<proteinExistence type="inferred from homology"/>
<dbReference type="InterPro" id="IPR047622">
    <property type="entry name" value="GPR1_FUN34_YAAH"/>
</dbReference>
<comment type="similarity">
    <text evidence="2">Belongs to the acetate uptake transporter (AceTr) (TC 2.A.96) family.</text>
</comment>
<dbReference type="GO" id="GO:0005886">
    <property type="term" value="C:plasma membrane"/>
    <property type="evidence" value="ECO:0007669"/>
    <property type="project" value="TreeGrafter"/>
</dbReference>
<keyword evidence="3 6" id="KW-0812">Transmembrane</keyword>
<evidence type="ECO:0000256" key="5">
    <source>
        <dbReference type="ARBA" id="ARBA00023136"/>
    </source>
</evidence>
<evidence type="ECO:0000256" key="2">
    <source>
        <dbReference type="ARBA" id="ARBA00005587"/>
    </source>
</evidence>
<comment type="subcellular location">
    <subcellularLocation>
        <location evidence="1">Membrane</location>
        <topology evidence="1">Multi-pass membrane protein</topology>
    </subcellularLocation>
</comment>
<feature type="transmembrane region" description="Helical" evidence="6">
    <location>
        <begin position="28"/>
        <end position="51"/>
    </location>
</feature>
<evidence type="ECO:0000256" key="3">
    <source>
        <dbReference type="ARBA" id="ARBA00022692"/>
    </source>
</evidence>
<keyword evidence="5 6" id="KW-0472">Membrane</keyword>
<dbReference type="GO" id="GO:0015123">
    <property type="term" value="F:acetate transmembrane transporter activity"/>
    <property type="evidence" value="ECO:0007669"/>
    <property type="project" value="TreeGrafter"/>
</dbReference>
<reference evidence="7" key="1">
    <citation type="submission" date="2020-06" db="EMBL/GenBank/DDBJ databases">
        <title>WGS assembly of Ceratodon purpureus strain R40.</title>
        <authorList>
            <person name="Carey S.B."/>
            <person name="Jenkins J."/>
            <person name="Shu S."/>
            <person name="Lovell J.T."/>
            <person name="Sreedasyam A."/>
            <person name="Maumus F."/>
            <person name="Tiley G.P."/>
            <person name="Fernandez-Pozo N."/>
            <person name="Barry K."/>
            <person name="Chen C."/>
            <person name="Wang M."/>
            <person name="Lipzen A."/>
            <person name="Daum C."/>
            <person name="Saski C.A."/>
            <person name="Payton A.C."/>
            <person name="Mcbreen J.C."/>
            <person name="Conrad R.E."/>
            <person name="Kollar L.M."/>
            <person name="Olsson S."/>
            <person name="Huttunen S."/>
            <person name="Landis J.B."/>
            <person name="Wickett N.J."/>
            <person name="Johnson M.G."/>
            <person name="Rensing S.A."/>
            <person name="Grimwood J."/>
            <person name="Schmutz J."/>
            <person name="Mcdaniel S.F."/>
        </authorList>
    </citation>
    <scope>NUCLEOTIDE SEQUENCE</scope>
    <source>
        <strain evidence="7">R40</strain>
    </source>
</reference>
<keyword evidence="8" id="KW-1185">Reference proteome</keyword>
<evidence type="ECO:0000256" key="1">
    <source>
        <dbReference type="ARBA" id="ARBA00004141"/>
    </source>
</evidence>
<evidence type="ECO:0000256" key="6">
    <source>
        <dbReference type="SAM" id="Phobius"/>
    </source>
</evidence>
<evidence type="ECO:0000313" key="7">
    <source>
        <dbReference type="EMBL" id="KAG0584023.1"/>
    </source>
</evidence>
<keyword evidence="4 6" id="KW-1133">Transmembrane helix</keyword>
<feature type="transmembrane region" description="Helical" evidence="6">
    <location>
        <begin position="85"/>
        <end position="109"/>
    </location>
</feature>
<gene>
    <name evidence="7" type="ORF">KC19_3G179300</name>
</gene>
<feature type="transmembrane region" description="Helical" evidence="6">
    <location>
        <begin position="58"/>
        <end position="79"/>
    </location>
</feature>
<dbReference type="InterPro" id="IPR051633">
    <property type="entry name" value="AceTr"/>
</dbReference>
<sequence length="219" mass="23371">MAHEEAIKPAAVQYAPAPATPVGNPVPLGLFGFGTATFVLSCLNAGIFGLSVTTPPNIVIGIAIFYGGIAQILASMWAFKAGSTFAATAFGSYGSFWLSYAVILIPWFGVLDSYTGYERDVGSALGVFILGFAIFSFLMWFATLRTNIALSALFVFLTITFTLLSIAEFKRADGLKWKRAGGFFGIFTAINAWYVALAGLLTHETAPFTLPLGPLTKTH</sequence>
<evidence type="ECO:0000313" key="8">
    <source>
        <dbReference type="Proteomes" id="UP000822688"/>
    </source>
</evidence>
<comment type="caution">
    <text evidence="7">The sequence shown here is derived from an EMBL/GenBank/DDBJ whole genome shotgun (WGS) entry which is preliminary data.</text>
</comment>
<dbReference type="PANTHER" id="PTHR31123:SF1">
    <property type="entry name" value="ACCUMULATION OF DYADS PROTEIN 2-RELATED"/>
    <property type="match status" value="1"/>
</dbReference>
<dbReference type="PROSITE" id="PS01114">
    <property type="entry name" value="GPR1_FUN34_YAAH"/>
    <property type="match status" value="1"/>
</dbReference>
<feature type="transmembrane region" description="Helical" evidence="6">
    <location>
        <begin position="181"/>
        <end position="201"/>
    </location>
</feature>
<dbReference type="NCBIfam" id="NF038013">
    <property type="entry name" value="AceTr_1"/>
    <property type="match status" value="1"/>
</dbReference>
<protein>
    <submittedName>
        <fullName evidence="7">Uncharacterized protein</fullName>
    </submittedName>
</protein>
<feature type="transmembrane region" description="Helical" evidence="6">
    <location>
        <begin position="148"/>
        <end position="169"/>
    </location>
</feature>
<accession>A0A8T0INK5</accession>
<dbReference type="OrthoDB" id="2012235at2759"/>